<dbReference type="GO" id="GO:0005615">
    <property type="term" value="C:extracellular space"/>
    <property type="evidence" value="ECO:0007669"/>
    <property type="project" value="TreeGrafter"/>
</dbReference>
<dbReference type="Pfam" id="PF00110">
    <property type="entry name" value="wnt"/>
    <property type="match status" value="1"/>
</dbReference>
<dbReference type="eggNOG" id="KOG3913">
    <property type="taxonomic scope" value="Eukaryota"/>
</dbReference>
<dbReference type="EnsemblMetazoa" id="Aqu2.1.39127_001">
    <property type="protein sequence ID" value="Aqu2.1.39127_001"/>
    <property type="gene ID" value="Aqu2.1.39127"/>
</dbReference>
<evidence type="ECO:0000313" key="12">
    <source>
        <dbReference type="Proteomes" id="UP000007879"/>
    </source>
</evidence>
<dbReference type="OrthoDB" id="5945655at2759"/>
<name>A9YRX3_AMPQE</name>
<organism evidence="10">
    <name type="scientific">Amphimedon queenslandica</name>
    <name type="common">Sponge</name>
    <dbReference type="NCBI Taxonomy" id="400682"/>
    <lineage>
        <taxon>Eukaryota</taxon>
        <taxon>Metazoa</taxon>
        <taxon>Porifera</taxon>
        <taxon>Demospongiae</taxon>
        <taxon>Heteroscleromorpha</taxon>
        <taxon>Haplosclerida</taxon>
        <taxon>Niphatidae</taxon>
        <taxon>Amphimedon</taxon>
    </lineage>
</organism>
<dbReference type="GO" id="GO:0045165">
    <property type="term" value="P:cell fate commitment"/>
    <property type="evidence" value="ECO:0007669"/>
    <property type="project" value="TreeGrafter"/>
</dbReference>
<comment type="function">
    <text evidence="8">Ligand for members of the frizzled family of seven transmembrane receptors.</text>
</comment>
<evidence type="ECO:0000313" key="11">
    <source>
        <dbReference type="EnsemblMetazoa" id="Aqu2.1.39127_001"/>
    </source>
</evidence>
<evidence type="ECO:0000256" key="6">
    <source>
        <dbReference type="ARBA" id="ARBA00022687"/>
    </source>
</evidence>
<dbReference type="InterPro" id="IPR005817">
    <property type="entry name" value="Wnt"/>
</dbReference>
<gene>
    <name evidence="11" type="primary">100641115</name>
</gene>
<proteinExistence type="inferred from homology"/>
<protein>
    <recommendedName>
        <fullName evidence="8">Protein Wnt</fullName>
    </recommendedName>
</protein>
<evidence type="ECO:0000256" key="9">
    <source>
        <dbReference type="SAM" id="SignalP"/>
    </source>
</evidence>
<evidence type="ECO:0000256" key="4">
    <source>
        <dbReference type="ARBA" id="ARBA00022525"/>
    </source>
</evidence>
<keyword evidence="12" id="KW-1185">Reference proteome</keyword>
<dbReference type="EMBL" id="EU285557">
    <property type="protein sequence ID" value="ABX90060.1"/>
    <property type="molecule type" value="Genomic_DNA"/>
</dbReference>
<dbReference type="SMART" id="SM00097">
    <property type="entry name" value="WNT1"/>
    <property type="match status" value="1"/>
</dbReference>
<feature type="signal peptide" evidence="9">
    <location>
        <begin position="1"/>
        <end position="21"/>
    </location>
</feature>
<accession>A9YRX3</accession>
<keyword evidence="3 8" id="KW-0217">Developmental protein</keyword>
<dbReference type="GO" id="GO:0060070">
    <property type="term" value="P:canonical Wnt signaling pathway"/>
    <property type="evidence" value="ECO:0007669"/>
    <property type="project" value="TreeGrafter"/>
</dbReference>
<dbReference type="EnsemblMetazoa" id="XM_003384275.3">
    <property type="protein sequence ID" value="XP_003384323.1"/>
    <property type="gene ID" value="GeneID_100641115"/>
</dbReference>
<reference evidence="11" key="3">
    <citation type="submission" date="2017-05" db="UniProtKB">
        <authorList>
            <consortium name="EnsemblMetazoa"/>
        </authorList>
    </citation>
    <scope>IDENTIFICATION</scope>
</reference>
<dbReference type="OMA" id="WNCTIME"/>
<evidence type="ECO:0000256" key="7">
    <source>
        <dbReference type="ARBA" id="ARBA00023157"/>
    </source>
</evidence>
<evidence type="ECO:0000256" key="1">
    <source>
        <dbReference type="ARBA" id="ARBA00004498"/>
    </source>
</evidence>
<keyword evidence="5" id="KW-0272">Extracellular matrix</keyword>
<evidence type="ECO:0000256" key="5">
    <source>
        <dbReference type="ARBA" id="ARBA00022530"/>
    </source>
</evidence>
<keyword evidence="6 8" id="KW-0879">Wnt signaling pathway</keyword>
<dbReference type="GO" id="GO:0005109">
    <property type="term" value="F:frizzled binding"/>
    <property type="evidence" value="ECO:0007669"/>
    <property type="project" value="TreeGrafter"/>
</dbReference>
<comment type="similarity">
    <text evidence="2 8">Belongs to the Wnt family.</text>
</comment>
<dbReference type="CDD" id="cd13113">
    <property type="entry name" value="Wnt"/>
    <property type="match status" value="1"/>
</dbReference>
<dbReference type="Gene3D" id="3.30.2460.20">
    <property type="match status" value="1"/>
</dbReference>
<dbReference type="Proteomes" id="UP000007879">
    <property type="component" value="Unassembled WGS sequence"/>
</dbReference>
<evidence type="ECO:0000256" key="2">
    <source>
        <dbReference type="ARBA" id="ARBA00005683"/>
    </source>
</evidence>
<reference evidence="12" key="2">
    <citation type="journal article" date="2010" name="Nature">
        <title>The Amphimedon queenslandica genome and the evolution of animal complexity.</title>
        <authorList>
            <person name="Srivastava M."/>
            <person name="Simakov O."/>
            <person name="Chapman J."/>
            <person name="Fahey B."/>
            <person name="Gauthier M.E."/>
            <person name="Mitros T."/>
            <person name="Richards G.S."/>
            <person name="Conaco C."/>
            <person name="Dacre M."/>
            <person name="Hellsten U."/>
            <person name="Larroux C."/>
            <person name="Putnam N.H."/>
            <person name="Stanke M."/>
            <person name="Adamska M."/>
            <person name="Darling A."/>
            <person name="Degnan S.M."/>
            <person name="Oakley T.H."/>
            <person name="Plachetzki D.C."/>
            <person name="Zhai Y."/>
            <person name="Adamski M."/>
            <person name="Calcino A."/>
            <person name="Cummins S.F."/>
            <person name="Goodstein D.M."/>
            <person name="Harris C."/>
            <person name="Jackson D.J."/>
            <person name="Leys S.P."/>
            <person name="Shu S."/>
            <person name="Woodcroft B.J."/>
            <person name="Vervoort M."/>
            <person name="Kosik K.S."/>
            <person name="Manning G."/>
            <person name="Degnan B.M."/>
            <person name="Rokhsar D.S."/>
        </authorList>
    </citation>
    <scope>NUCLEOTIDE SEQUENCE [LARGE SCALE GENOMIC DNA]</scope>
</reference>
<dbReference type="PANTHER" id="PTHR12027">
    <property type="entry name" value="WNT RELATED"/>
    <property type="match status" value="1"/>
</dbReference>
<evidence type="ECO:0000256" key="3">
    <source>
        <dbReference type="ARBA" id="ARBA00022473"/>
    </source>
</evidence>
<evidence type="ECO:0000313" key="10">
    <source>
        <dbReference type="EMBL" id="ABX90060.1"/>
    </source>
</evidence>
<dbReference type="STRING" id="400682.A9YRX3"/>
<dbReference type="KEGG" id="aqu:100641115"/>
<sequence>MAFTSLATAVCLLMVFNGCLASWWSLGVYNDLSERVVDSTPCESLTNILNSSQQTFCNYNRKIVNSIAIGTRRGIVACQQNFANWRWNCTTFTGENLFGAFVKNNTRETAVINALLTAGAERQIALDCRDEKLPNCTCQINGDNGVVNSTFFLYECSFDIAKAHDIMSKFLETPSNDDTAIIAEHNHNVGSNLVGQRYRKCRCTGFSGSCSVQTCYFASPDIDTIGQRVREKYGSSVEVTVNASNSALQPVVQTINNHDNELVYLKRSPTFCNQDTTYGILGTVGRQCSNNLSDPDSCDIICCGRGHITVTATQPKQCCSFIYCCRIECQDCGEETFTEYFCK</sequence>
<dbReference type="AlphaFoldDB" id="A9YRX3"/>
<keyword evidence="7" id="KW-1015">Disulfide bond</keyword>
<dbReference type="SMR" id="A9YRX3"/>
<keyword evidence="4" id="KW-0964">Secreted</keyword>
<feature type="chain" id="PRO_5010670653" description="Protein Wnt" evidence="9">
    <location>
        <begin position="22"/>
        <end position="343"/>
    </location>
</feature>
<reference evidence="10" key="1">
    <citation type="journal article" date="2007" name="PLoS ONE">
        <title>Wnt and TGF-beta Expression in the Sponge Amphimedon queenslandica and the Origin of Metazoan Embryonic Patterning.</title>
        <authorList>
            <person name="Adamska M."/>
            <person name="Degnan S.M."/>
            <person name="Green K.M."/>
            <person name="Adamski M."/>
            <person name="Craigie A."/>
            <person name="Larroux C."/>
            <person name="Degnan B.M."/>
        </authorList>
    </citation>
    <scope>NUCLEOTIDE SEQUENCE</scope>
</reference>
<dbReference type="InterPro" id="IPR043158">
    <property type="entry name" value="Wnt_C"/>
</dbReference>
<keyword evidence="9" id="KW-0732">Signal</keyword>
<dbReference type="GO" id="GO:0005125">
    <property type="term" value="F:cytokine activity"/>
    <property type="evidence" value="ECO:0007669"/>
    <property type="project" value="TreeGrafter"/>
</dbReference>
<dbReference type="PRINTS" id="PR01349">
    <property type="entry name" value="WNTPROTEIN"/>
</dbReference>
<comment type="subcellular location">
    <subcellularLocation>
        <location evidence="1 8">Secreted</location>
        <location evidence="1 8">Extracellular space</location>
        <location evidence="1 8">Extracellular matrix</location>
    </subcellularLocation>
</comment>
<evidence type="ECO:0000256" key="8">
    <source>
        <dbReference type="RuleBase" id="RU003500"/>
    </source>
</evidence>
<dbReference type="HOGENOM" id="CLU_033039_1_0_1"/>